<organism evidence="2 3">
    <name type="scientific">Pristionchus mayeri</name>
    <dbReference type="NCBI Taxonomy" id="1317129"/>
    <lineage>
        <taxon>Eukaryota</taxon>
        <taxon>Metazoa</taxon>
        <taxon>Ecdysozoa</taxon>
        <taxon>Nematoda</taxon>
        <taxon>Chromadorea</taxon>
        <taxon>Rhabditida</taxon>
        <taxon>Rhabditina</taxon>
        <taxon>Diplogasteromorpha</taxon>
        <taxon>Diplogasteroidea</taxon>
        <taxon>Neodiplogasteridae</taxon>
        <taxon>Pristionchus</taxon>
    </lineage>
</organism>
<accession>A0AAN5CJS1</accession>
<comment type="caution">
    <text evidence="2">The sequence shown here is derived from an EMBL/GenBank/DDBJ whole genome shotgun (WGS) entry which is preliminary data.</text>
</comment>
<dbReference type="InterPro" id="IPR019428">
    <property type="entry name" value="7TM_GPCR_serpentine_rcpt_Str"/>
</dbReference>
<dbReference type="SUPFAM" id="SSF81321">
    <property type="entry name" value="Family A G protein-coupled receptor-like"/>
    <property type="match status" value="1"/>
</dbReference>
<feature type="transmembrane region" description="Helical" evidence="1">
    <location>
        <begin position="113"/>
        <end position="137"/>
    </location>
</feature>
<feature type="non-terminal residue" evidence="2">
    <location>
        <position position="314"/>
    </location>
</feature>
<keyword evidence="1" id="KW-0472">Membrane</keyword>
<dbReference type="Proteomes" id="UP001328107">
    <property type="component" value="Unassembled WGS sequence"/>
</dbReference>
<dbReference type="AlphaFoldDB" id="A0AAN5CJS1"/>
<dbReference type="Pfam" id="PF10326">
    <property type="entry name" value="7TM_GPCR_Str"/>
    <property type="match status" value="1"/>
</dbReference>
<dbReference type="EMBL" id="BTRK01000004">
    <property type="protein sequence ID" value="GMR45722.1"/>
    <property type="molecule type" value="Genomic_DNA"/>
</dbReference>
<keyword evidence="3" id="KW-1185">Reference proteome</keyword>
<feature type="transmembrane region" description="Helical" evidence="1">
    <location>
        <begin position="180"/>
        <end position="202"/>
    </location>
</feature>
<reference evidence="3" key="1">
    <citation type="submission" date="2022-10" db="EMBL/GenBank/DDBJ databases">
        <title>Genome assembly of Pristionchus species.</title>
        <authorList>
            <person name="Yoshida K."/>
            <person name="Sommer R.J."/>
        </authorList>
    </citation>
    <scope>NUCLEOTIDE SEQUENCE [LARGE SCALE GENOMIC DNA]</scope>
    <source>
        <strain evidence="3">RS5460</strain>
    </source>
</reference>
<feature type="transmembrane region" description="Helical" evidence="1">
    <location>
        <begin position="30"/>
        <end position="48"/>
    </location>
</feature>
<evidence type="ECO:0000313" key="3">
    <source>
        <dbReference type="Proteomes" id="UP001328107"/>
    </source>
</evidence>
<gene>
    <name evidence="2" type="ORF">PMAYCL1PPCAC_15917</name>
</gene>
<feature type="transmembrane region" description="Helical" evidence="1">
    <location>
        <begin position="70"/>
        <end position="93"/>
    </location>
</feature>
<name>A0AAN5CJS1_9BILA</name>
<sequence>IAVIAMCLNAIALTLIFTKSRKAINQYRKLLVIFLICGIGFAILHLLTEPTCIVRENLFDLYASGWLTDMRFLCVYCGVVSMSFLILAMHYIYRAMVILNKATAIIEISNAMLLKIVVILIFDLIVWTILCVVFLSYRDVYEPTILRLTTDLTDFPTSDHGGRFMMFLGSVDDELNLPPFLAIFGMIIICGISLSTIVWSSVRIVTVLNDVQHRSSSWRKYNYQLFVALCLQFSGPLLLLYIPCIFYLMLPFVSGQGFRSPPWLLSLCYSLYPIVDPLVIIMFIREYRRGLINVLRRLVFLLSADDTTLVVSVS</sequence>
<evidence type="ECO:0000256" key="1">
    <source>
        <dbReference type="SAM" id="Phobius"/>
    </source>
</evidence>
<dbReference type="PANTHER" id="PTHR22943">
    <property type="entry name" value="7-TRANSMEMBRANE DOMAIN RECEPTOR C.ELEGANS"/>
    <property type="match status" value="1"/>
</dbReference>
<protein>
    <recommendedName>
        <fullName evidence="4">G protein-coupled receptor</fullName>
    </recommendedName>
</protein>
<feature type="transmembrane region" description="Helical" evidence="1">
    <location>
        <begin position="262"/>
        <end position="284"/>
    </location>
</feature>
<feature type="non-terminal residue" evidence="2">
    <location>
        <position position="1"/>
    </location>
</feature>
<evidence type="ECO:0008006" key="4">
    <source>
        <dbReference type="Google" id="ProtNLM"/>
    </source>
</evidence>
<proteinExistence type="predicted"/>
<feature type="transmembrane region" description="Helical" evidence="1">
    <location>
        <begin position="223"/>
        <end position="250"/>
    </location>
</feature>
<evidence type="ECO:0000313" key="2">
    <source>
        <dbReference type="EMBL" id="GMR45722.1"/>
    </source>
</evidence>
<dbReference type="PANTHER" id="PTHR22943:SF248">
    <property type="entry name" value="SEVEN TM RECEPTOR"/>
    <property type="match status" value="1"/>
</dbReference>
<keyword evidence="1" id="KW-0812">Transmembrane</keyword>
<keyword evidence="1" id="KW-1133">Transmembrane helix</keyword>